<evidence type="ECO:0000313" key="4">
    <source>
        <dbReference type="EMBL" id="MDS1270591.1"/>
    </source>
</evidence>
<feature type="transmembrane region" description="Helical" evidence="1">
    <location>
        <begin position="234"/>
        <end position="252"/>
    </location>
</feature>
<dbReference type="Pfam" id="PF19040">
    <property type="entry name" value="SGNH"/>
    <property type="match status" value="1"/>
</dbReference>
<dbReference type="PANTHER" id="PTHR23028">
    <property type="entry name" value="ACETYLTRANSFERASE"/>
    <property type="match status" value="1"/>
</dbReference>
<proteinExistence type="predicted"/>
<dbReference type="GO" id="GO:0016746">
    <property type="term" value="F:acyltransferase activity"/>
    <property type="evidence" value="ECO:0007669"/>
    <property type="project" value="UniProtKB-KW"/>
</dbReference>
<feature type="transmembrane region" description="Helical" evidence="1">
    <location>
        <begin position="258"/>
        <end position="279"/>
    </location>
</feature>
<dbReference type="Pfam" id="PF01757">
    <property type="entry name" value="Acyl_transf_3"/>
    <property type="match status" value="1"/>
</dbReference>
<dbReference type="EMBL" id="JAVLVT010000004">
    <property type="protein sequence ID" value="MDS1270591.1"/>
    <property type="molecule type" value="Genomic_DNA"/>
</dbReference>
<keyword evidence="1" id="KW-1133">Transmembrane helix</keyword>
<keyword evidence="4" id="KW-0808">Transferase</keyword>
<accession>A0ABU2H5M3</accession>
<comment type="caution">
    <text evidence="4">The sequence shown here is derived from an EMBL/GenBank/DDBJ whole genome shotgun (WGS) entry which is preliminary data.</text>
</comment>
<feature type="transmembrane region" description="Helical" evidence="1">
    <location>
        <begin position="324"/>
        <end position="343"/>
    </location>
</feature>
<dbReference type="InterPro" id="IPR050879">
    <property type="entry name" value="Acyltransferase_3"/>
</dbReference>
<feature type="transmembrane region" description="Helical" evidence="1">
    <location>
        <begin position="138"/>
        <end position="160"/>
    </location>
</feature>
<dbReference type="InterPro" id="IPR002656">
    <property type="entry name" value="Acyl_transf_3_dom"/>
</dbReference>
<evidence type="ECO:0000256" key="1">
    <source>
        <dbReference type="SAM" id="Phobius"/>
    </source>
</evidence>
<keyword evidence="4" id="KW-0012">Acyltransferase</keyword>
<evidence type="ECO:0000259" key="3">
    <source>
        <dbReference type="Pfam" id="PF19040"/>
    </source>
</evidence>
<feature type="transmembrane region" description="Helical" evidence="1">
    <location>
        <begin position="359"/>
        <end position="378"/>
    </location>
</feature>
<dbReference type="EC" id="2.3.1.-" evidence="4"/>
<dbReference type="Proteomes" id="UP001250214">
    <property type="component" value="Unassembled WGS sequence"/>
</dbReference>
<keyword evidence="1" id="KW-0812">Transmembrane</keyword>
<reference evidence="5" key="1">
    <citation type="submission" date="2023-07" db="EMBL/GenBank/DDBJ databases">
        <title>Novel species in the genus Lipingzhangella isolated from Sambhar Salt Lake.</title>
        <authorList>
            <person name="Jiya N."/>
            <person name="Kajale S."/>
            <person name="Sharma A."/>
        </authorList>
    </citation>
    <scope>NUCLEOTIDE SEQUENCE [LARGE SCALE GENOMIC DNA]</scope>
    <source>
        <strain evidence="5">LS1_29</strain>
    </source>
</reference>
<dbReference type="PANTHER" id="PTHR23028:SF53">
    <property type="entry name" value="ACYL_TRANSF_3 DOMAIN-CONTAINING PROTEIN"/>
    <property type="match status" value="1"/>
</dbReference>
<feature type="transmembrane region" description="Helical" evidence="1">
    <location>
        <begin position="172"/>
        <end position="190"/>
    </location>
</feature>
<feature type="transmembrane region" description="Helical" evidence="1">
    <location>
        <begin position="291"/>
        <end position="312"/>
    </location>
</feature>
<protein>
    <submittedName>
        <fullName evidence="4">Acyltransferase family protein</fullName>
        <ecNumber evidence="4">2.3.1.-</ecNumber>
    </submittedName>
</protein>
<gene>
    <name evidence="4" type="ORF">RIF23_09805</name>
</gene>
<dbReference type="InterPro" id="IPR043968">
    <property type="entry name" value="SGNH"/>
</dbReference>
<dbReference type="RefSeq" id="WP_310912147.1">
    <property type="nucleotide sequence ID" value="NZ_JAVLVT010000004.1"/>
</dbReference>
<evidence type="ECO:0000259" key="2">
    <source>
        <dbReference type="Pfam" id="PF01757"/>
    </source>
</evidence>
<keyword evidence="1" id="KW-0472">Membrane</keyword>
<evidence type="ECO:0000313" key="5">
    <source>
        <dbReference type="Proteomes" id="UP001250214"/>
    </source>
</evidence>
<feature type="transmembrane region" description="Helical" evidence="1">
    <location>
        <begin position="75"/>
        <end position="94"/>
    </location>
</feature>
<organism evidence="4 5">
    <name type="scientific">Lipingzhangella rawalii</name>
    <dbReference type="NCBI Taxonomy" id="2055835"/>
    <lineage>
        <taxon>Bacteria</taxon>
        <taxon>Bacillati</taxon>
        <taxon>Actinomycetota</taxon>
        <taxon>Actinomycetes</taxon>
        <taxon>Streptosporangiales</taxon>
        <taxon>Nocardiopsidaceae</taxon>
        <taxon>Lipingzhangella</taxon>
    </lineage>
</organism>
<sequence length="674" mass="73701">MNDTYRPEIEGLRALAVTLVAVFHVWFGTVSGGVDVFLLLTGFLITGSLVRMAERSSGLSVRSVATFWVRLAKRLVPVAAVVLGAVLLLTYLVLPRSRWSDVIAEVIAAGTYQVNWHLAQESVDYMARGETVSPVQHFWSLSVQGQFYLLWPVLVGLVALVAHRRGWSLRRAVLGILAVVTAASFTYSVWRTGTEPQLAYFDTGARLWELGLGGLLALLLPHVRLPVWMRVPMGWLGVTALVLCGVVVGGTVPFPGYIALWPVGAGILVILAGVTGSRFGVDRVLTLRPVIWFGSLAYPLFLWHWPVLVFYLDVTERVRPSLVGGGYVLATSFVLALVTRWVIEGGVTRITVARPSPRVVLAACAAFLLPVLVAGSLWNSHLEEQHRMRAELSSDPHSYPGAGILVDERTVEELPELPPYPDTGNAARVTWADLDGCIVGSGDDDFVTCEFGAAAEEAQYSIALVGHSHARHWFRAVEGMAERNGWHLTVMTKNACDFSVAPLTRDGDPYPGCSDWNEQAMDELAERDPDVVFTTGTRTAFGEAQEEIPAGVLERWDELASMGIDVVAIRDTPRPDEDVPECVDRNGAAACVWDLDELQPEVSPLDEAELPPNVATMDLTEYVCPDGQCPAVIGNQLVYYDGDHFTYSFSASLSQVMEPYWLEVTGWEATPVVG</sequence>
<feature type="domain" description="SGNH" evidence="3">
    <location>
        <begin position="445"/>
        <end position="659"/>
    </location>
</feature>
<feature type="transmembrane region" description="Helical" evidence="1">
    <location>
        <begin position="210"/>
        <end position="227"/>
    </location>
</feature>
<name>A0ABU2H5M3_9ACTN</name>
<keyword evidence="5" id="KW-1185">Reference proteome</keyword>
<feature type="domain" description="Acyltransferase 3" evidence="2">
    <location>
        <begin position="8"/>
        <end position="336"/>
    </location>
</feature>